<dbReference type="Pfam" id="PF13847">
    <property type="entry name" value="Methyltransf_31"/>
    <property type="match status" value="2"/>
</dbReference>
<organism evidence="8 9">
    <name type="scientific">Pelobates cultripes</name>
    <name type="common">Western spadefoot toad</name>
    <dbReference type="NCBI Taxonomy" id="61616"/>
    <lineage>
        <taxon>Eukaryota</taxon>
        <taxon>Metazoa</taxon>
        <taxon>Chordata</taxon>
        <taxon>Craniata</taxon>
        <taxon>Vertebrata</taxon>
        <taxon>Euteleostomi</taxon>
        <taxon>Amphibia</taxon>
        <taxon>Batrachia</taxon>
        <taxon>Anura</taxon>
        <taxon>Pelobatoidea</taxon>
        <taxon>Pelobatidae</taxon>
        <taxon>Pelobates</taxon>
    </lineage>
</organism>
<dbReference type="PANTHER" id="PTHR43675:SF33">
    <property type="entry name" value="ARSENITE METHYLTRANSFERASE"/>
    <property type="match status" value="1"/>
</dbReference>
<evidence type="ECO:0000313" key="8">
    <source>
        <dbReference type="EMBL" id="CAH2322464.1"/>
    </source>
</evidence>
<comment type="similarity">
    <text evidence="1">Belongs to the methyltransferase superfamily. Arsenite methyltransferase family.</text>
</comment>
<dbReference type="InterPro" id="IPR025714">
    <property type="entry name" value="Methyltranfer_dom"/>
</dbReference>
<dbReference type="GO" id="GO:0018872">
    <property type="term" value="P:arsonoacetate metabolic process"/>
    <property type="evidence" value="ECO:0007669"/>
    <property type="project" value="TreeGrafter"/>
</dbReference>
<proteinExistence type="inferred from homology"/>
<gene>
    <name evidence="8" type="ORF">PECUL_23A061643</name>
</gene>
<feature type="domain" description="Methyltransferase" evidence="7">
    <location>
        <begin position="455"/>
        <end position="607"/>
    </location>
</feature>
<evidence type="ECO:0000313" key="9">
    <source>
        <dbReference type="Proteomes" id="UP001295444"/>
    </source>
</evidence>
<dbReference type="EC" id="2.1.1.137" evidence="2"/>
<feature type="domain" description="Methyltransferase" evidence="7">
    <location>
        <begin position="79"/>
        <end position="230"/>
    </location>
</feature>
<name>A0AAD1TFL9_PELCU</name>
<dbReference type="GO" id="GO:0005829">
    <property type="term" value="C:cytosol"/>
    <property type="evidence" value="ECO:0007669"/>
    <property type="project" value="TreeGrafter"/>
</dbReference>
<evidence type="ECO:0000256" key="5">
    <source>
        <dbReference type="ARBA" id="ARBA00047943"/>
    </source>
</evidence>
<dbReference type="CDD" id="cd02440">
    <property type="entry name" value="AdoMet_MTases"/>
    <property type="match status" value="2"/>
</dbReference>
<dbReference type="Gene3D" id="3.40.50.150">
    <property type="entry name" value="Vaccinia Virus protein VP39"/>
    <property type="match status" value="2"/>
</dbReference>
<dbReference type="GO" id="GO:0009404">
    <property type="term" value="P:toxin metabolic process"/>
    <property type="evidence" value="ECO:0007669"/>
    <property type="project" value="TreeGrafter"/>
</dbReference>
<dbReference type="InterPro" id="IPR026669">
    <property type="entry name" value="Arsenite_MeTrfase-like"/>
</dbReference>
<dbReference type="EMBL" id="OW240922">
    <property type="protein sequence ID" value="CAH2322464.1"/>
    <property type="molecule type" value="Genomic_DNA"/>
</dbReference>
<dbReference type="PANTHER" id="PTHR43675">
    <property type="entry name" value="ARSENITE METHYLTRANSFERASE"/>
    <property type="match status" value="1"/>
</dbReference>
<evidence type="ECO:0000256" key="2">
    <source>
        <dbReference type="ARBA" id="ARBA00034521"/>
    </source>
</evidence>
<evidence type="ECO:0000256" key="4">
    <source>
        <dbReference type="ARBA" id="ARBA00047941"/>
    </source>
</evidence>
<evidence type="ECO:0000259" key="7">
    <source>
        <dbReference type="Pfam" id="PF13847"/>
    </source>
</evidence>
<dbReference type="GO" id="GO:0030791">
    <property type="term" value="F:arsenite methyltransferase activity"/>
    <property type="evidence" value="ECO:0007669"/>
    <property type="project" value="UniProtKB-EC"/>
</dbReference>
<sequence length="753" mass="84281">MSQCSSSTPSCGSHGCQTYDDVKEYYGKYLKSSKDLKTNACVTPAKPLPKFVRDALNDVHDDVSSRYYGCGLVLPECLENCSILDLGSGSGRDCYMLSKLVGEKGKVTGIDMTDEQVEISRKYIDYHTKKFGYQKPNVEFFQGYIENLKAANLANNSYDIIISNCVINLSPDKRAVLAEAYRVLKDGGEMYFSDVYSNKAITEDLKNNKVLWGECISGALDWKDLFQIAEDIGFSSPRLVTSRYITVDNKELENLLGDYKFVSATFRLFKLPKNKVNEKGLVIYNGGVTGCKDEIEFDVNFTFKEGDIVEVDDELFLILKNSRFSDEFVFQPPGGASNSGGCRPKKEIITDPFQLADGHRCNRIPSMRWRITCSMDLPRITHSSGKSDSSSLQTYDDVKEYYGKCLSDTKDLKTSACAAPTKPLPKHLRDALQDIHEDVSSRYYGCGLSAPEYLENCSILDLGSGSGRDCYMLSKLVGENGRVTGIDMTEEQVEVSSRYIDHHTKKFGYQQPNVNFVIGYIENLKSADLQDGSFDIIISNCVINLSPDKRAVLREAYRVLKDGGEMYFSDMYINKPLSPELKKNKVLWGEGIGGALLWKDLFQIAEEIGFTIPRLVTARYISVNTELESLVGDYKCVSATFRLFKLPRDAVKENNVVIYSGGITGCEKEMPFDANFTLKEGEPVEVDEELNAILKNSRFAQKFLFPSQDERSSPGSCHIPKNITQDPFELAEKLSRENRKPGPECCSGPKTCS</sequence>
<evidence type="ECO:0000256" key="1">
    <source>
        <dbReference type="ARBA" id="ARBA00034487"/>
    </source>
</evidence>
<accession>A0AAD1TFL9</accession>
<protein>
    <recommendedName>
        <fullName evidence="3">Arsenite methyltransferase</fullName>
        <ecNumber evidence="2">2.1.1.137</ecNumber>
    </recommendedName>
</protein>
<dbReference type="AlphaFoldDB" id="A0AAD1TFL9"/>
<dbReference type="SUPFAM" id="SSF53335">
    <property type="entry name" value="S-adenosyl-L-methionine-dependent methyltransferases"/>
    <property type="match status" value="2"/>
</dbReference>
<dbReference type="GO" id="GO:0032259">
    <property type="term" value="P:methylation"/>
    <property type="evidence" value="ECO:0007669"/>
    <property type="project" value="UniProtKB-KW"/>
</dbReference>
<reference evidence="8" key="1">
    <citation type="submission" date="2022-03" db="EMBL/GenBank/DDBJ databases">
        <authorList>
            <person name="Alioto T."/>
            <person name="Alioto T."/>
            <person name="Gomez Garrido J."/>
        </authorList>
    </citation>
    <scope>NUCLEOTIDE SEQUENCE</scope>
</reference>
<comment type="catalytic activity">
    <reaction evidence="6">
        <text>arsenic triglutathione + 3 [thioredoxin]-dithiol + 3 S-adenosyl-L-methionine = trimethylarsine + 3 [thioredoxin]-disulfide + 3 glutathione + 3 S-adenosyl-L-homocysteine + 3 H(+)</text>
        <dbReference type="Rhea" id="RHEA:69432"/>
        <dbReference type="Rhea" id="RHEA-COMP:10698"/>
        <dbReference type="Rhea" id="RHEA-COMP:10700"/>
        <dbReference type="ChEBI" id="CHEBI:15378"/>
        <dbReference type="ChEBI" id="CHEBI:27130"/>
        <dbReference type="ChEBI" id="CHEBI:29950"/>
        <dbReference type="ChEBI" id="CHEBI:50058"/>
        <dbReference type="ChEBI" id="CHEBI:57856"/>
        <dbReference type="ChEBI" id="CHEBI:57925"/>
        <dbReference type="ChEBI" id="CHEBI:59789"/>
        <dbReference type="ChEBI" id="CHEBI:183640"/>
        <dbReference type="EC" id="2.1.1.137"/>
    </reaction>
</comment>
<dbReference type="Proteomes" id="UP001295444">
    <property type="component" value="Chromosome 11"/>
</dbReference>
<keyword evidence="8" id="KW-0489">Methyltransferase</keyword>
<dbReference type="Gene3D" id="3.40.5.100">
    <property type="match status" value="2"/>
</dbReference>
<keyword evidence="9" id="KW-1185">Reference proteome</keyword>
<evidence type="ECO:0000256" key="6">
    <source>
        <dbReference type="ARBA" id="ARBA00048428"/>
    </source>
</evidence>
<evidence type="ECO:0000256" key="3">
    <source>
        <dbReference type="ARBA" id="ARBA00034545"/>
    </source>
</evidence>
<comment type="catalytic activity">
    <reaction evidence="5">
        <text>arsenic triglutathione + 2 [thioredoxin]-dithiol + 2 S-adenosyl-L-methionine + H2O = dimethylarsinous acid + 2 [thioredoxin]-disulfide + 3 glutathione + 2 S-adenosyl-L-homocysteine + 2 H(+)</text>
        <dbReference type="Rhea" id="RHEA:69464"/>
        <dbReference type="Rhea" id="RHEA-COMP:10698"/>
        <dbReference type="Rhea" id="RHEA-COMP:10700"/>
        <dbReference type="ChEBI" id="CHEBI:15377"/>
        <dbReference type="ChEBI" id="CHEBI:15378"/>
        <dbReference type="ChEBI" id="CHEBI:23808"/>
        <dbReference type="ChEBI" id="CHEBI:29950"/>
        <dbReference type="ChEBI" id="CHEBI:50058"/>
        <dbReference type="ChEBI" id="CHEBI:57856"/>
        <dbReference type="ChEBI" id="CHEBI:57925"/>
        <dbReference type="ChEBI" id="CHEBI:59789"/>
        <dbReference type="ChEBI" id="CHEBI:183640"/>
        <dbReference type="EC" id="2.1.1.137"/>
    </reaction>
</comment>
<keyword evidence="8" id="KW-0808">Transferase</keyword>
<comment type="catalytic activity">
    <reaction evidence="4">
        <text>arsenic triglutathione + [thioredoxin]-dithiol + S-adenosyl-L-methionine + 2 H2O = methylarsonous acid + [thioredoxin]-disulfide + 3 glutathione + S-adenosyl-L-homocysteine + H(+)</text>
        <dbReference type="Rhea" id="RHEA:69460"/>
        <dbReference type="Rhea" id="RHEA-COMP:10698"/>
        <dbReference type="Rhea" id="RHEA-COMP:10700"/>
        <dbReference type="ChEBI" id="CHEBI:15377"/>
        <dbReference type="ChEBI" id="CHEBI:15378"/>
        <dbReference type="ChEBI" id="CHEBI:17826"/>
        <dbReference type="ChEBI" id="CHEBI:29950"/>
        <dbReference type="ChEBI" id="CHEBI:50058"/>
        <dbReference type="ChEBI" id="CHEBI:57856"/>
        <dbReference type="ChEBI" id="CHEBI:57925"/>
        <dbReference type="ChEBI" id="CHEBI:59789"/>
        <dbReference type="ChEBI" id="CHEBI:183640"/>
        <dbReference type="EC" id="2.1.1.137"/>
    </reaction>
</comment>
<dbReference type="InterPro" id="IPR029063">
    <property type="entry name" value="SAM-dependent_MTases_sf"/>
</dbReference>